<evidence type="ECO:0000259" key="1">
    <source>
        <dbReference type="Pfam" id="PF02470"/>
    </source>
</evidence>
<name>A0A857KNU0_9ACTN</name>
<organism evidence="2">
    <name type="scientific">Gordonia amarae</name>
    <dbReference type="NCBI Taxonomy" id="36821"/>
    <lineage>
        <taxon>Bacteria</taxon>
        <taxon>Bacillati</taxon>
        <taxon>Actinomycetota</taxon>
        <taxon>Actinomycetes</taxon>
        <taxon>Mycobacteriales</taxon>
        <taxon>Gordoniaceae</taxon>
        <taxon>Gordonia</taxon>
    </lineage>
</organism>
<sequence>MQWLVKSRSRVALIALVLIAAVVAVGYRAFGPDEDTRSYCALMPDSIGLFRDSAVTSFGVQVGKVTKIGTEGTEAKVEFEIRKDRRLPADVGATTLSHTLIADRRLALIGAEPEAGAPTWDSGKCITKTLTPQSITQTFAALSKLADELNGTLTPAEAKDISRGVKGLAASLDGTGEDINAVITQLGTALKSPDAAIARLGEIITDLAGITEPTADHWADIKSFLVRLEPTIDSVNQHMTVPAAEILQRLRYVVPQLNDIAMLYGADFINNVQNMDNLPAQISAGVTGLTEMIDRLPVITSAFSNAIDPKTQRVTLHYTAKPAALPQLSSKQLCAALGRKDSSCTDDGPLAGLLPGLLTGGGR</sequence>
<accession>A0A857KNU0</accession>
<protein>
    <submittedName>
        <fullName evidence="2">MCE family protein</fullName>
    </submittedName>
</protein>
<gene>
    <name evidence="2" type="ORF">GII30_20190</name>
</gene>
<dbReference type="PANTHER" id="PTHR33371:SF4">
    <property type="entry name" value="INTERMEMBRANE PHOSPHOLIPID TRANSPORT SYSTEM BINDING PROTEIN MLAD"/>
    <property type="match status" value="1"/>
</dbReference>
<dbReference type="PANTHER" id="PTHR33371">
    <property type="entry name" value="INTERMEMBRANE PHOSPHOLIPID TRANSPORT SYSTEM BINDING PROTEIN MLAD-RELATED"/>
    <property type="match status" value="1"/>
</dbReference>
<dbReference type="AlphaFoldDB" id="A0A857KNU0"/>
<dbReference type="InterPro" id="IPR052336">
    <property type="entry name" value="MlaD_Phospholipid_Transporter"/>
</dbReference>
<reference evidence="2" key="1">
    <citation type="journal article" date="2021" name="Nat. Microbiol.">
        <title>Cocultivation of an ultrasmall environmental parasitic bacterium with lytic ability against bacteria associated with wastewater foams.</title>
        <authorList>
            <person name="Batinovic S."/>
            <person name="Rose J.J.A."/>
            <person name="Ratcliffe J."/>
            <person name="Seviour R.J."/>
            <person name="Petrovski S."/>
        </authorList>
    </citation>
    <scope>NUCLEOTIDE SEQUENCE</scope>
    <source>
        <strain evidence="2">CON44</strain>
    </source>
</reference>
<feature type="domain" description="Mce/MlaD" evidence="1">
    <location>
        <begin position="37"/>
        <end position="109"/>
    </location>
</feature>
<dbReference type="InterPro" id="IPR003399">
    <property type="entry name" value="Mce/MlaD"/>
</dbReference>
<proteinExistence type="predicted"/>
<dbReference type="EMBL" id="CP045810">
    <property type="protein sequence ID" value="QHN41174.1"/>
    <property type="molecule type" value="Genomic_DNA"/>
</dbReference>
<evidence type="ECO:0000313" key="2">
    <source>
        <dbReference type="EMBL" id="QHN41174.1"/>
    </source>
</evidence>
<dbReference type="RefSeq" id="WP_005190018.1">
    <property type="nucleotide sequence ID" value="NZ_CP045804.1"/>
</dbReference>
<dbReference type="Pfam" id="PF02470">
    <property type="entry name" value="MlaD"/>
    <property type="match status" value="1"/>
</dbReference>